<dbReference type="EMBL" id="JAAIUW010000004">
    <property type="protein sequence ID" value="KAF7833960.1"/>
    <property type="molecule type" value="Genomic_DNA"/>
</dbReference>
<evidence type="ECO:0000313" key="4">
    <source>
        <dbReference type="EMBL" id="KAF7833960.1"/>
    </source>
</evidence>
<evidence type="ECO:0000259" key="3">
    <source>
        <dbReference type="Pfam" id="PF14111"/>
    </source>
</evidence>
<dbReference type="Pfam" id="PF03372">
    <property type="entry name" value="Exo_endo_phos"/>
    <property type="match status" value="1"/>
</dbReference>
<feature type="compositionally biased region" description="Pro residues" evidence="1">
    <location>
        <begin position="245"/>
        <end position="262"/>
    </location>
</feature>
<feature type="region of interest" description="Disordered" evidence="1">
    <location>
        <begin position="412"/>
        <end position="466"/>
    </location>
</feature>
<evidence type="ECO:0000256" key="1">
    <source>
        <dbReference type="SAM" id="MobiDB-lite"/>
    </source>
</evidence>
<feature type="region of interest" description="Disordered" evidence="1">
    <location>
        <begin position="1"/>
        <end position="20"/>
    </location>
</feature>
<dbReference type="InterPro" id="IPR025558">
    <property type="entry name" value="DUF4283"/>
</dbReference>
<keyword evidence="4" id="KW-0695">RNA-directed DNA polymerase</keyword>
<feature type="compositionally biased region" description="Polar residues" evidence="1">
    <location>
        <begin position="282"/>
        <end position="294"/>
    </location>
</feature>
<dbReference type="PANTHER" id="PTHR35218">
    <property type="entry name" value="RNASE H DOMAIN-CONTAINING PROTEIN"/>
    <property type="match status" value="1"/>
</dbReference>
<organism evidence="4 5">
    <name type="scientific">Senna tora</name>
    <dbReference type="NCBI Taxonomy" id="362788"/>
    <lineage>
        <taxon>Eukaryota</taxon>
        <taxon>Viridiplantae</taxon>
        <taxon>Streptophyta</taxon>
        <taxon>Embryophyta</taxon>
        <taxon>Tracheophyta</taxon>
        <taxon>Spermatophyta</taxon>
        <taxon>Magnoliopsida</taxon>
        <taxon>eudicotyledons</taxon>
        <taxon>Gunneridae</taxon>
        <taxon>Pentapetalae</taxon>
        <taxon>rosids</taxon>
        <taxon>fabids</taxon>
        <taxon>Fabales</taxon>
        <taxon>Fabaceae</taxon>
        <taxon>Caesalpinioideae</taxon>
        <taxon>Cassia clade</taxon>
        <taxon>Senna</taxon>
    </lineage>
</organism>
<dbReference type="InterPro" id="IPR036691">
    <property type="entry name" value="Endo/exonu/phosph_ase_sf"/>
</dbReference>
<dbReference type="PANTHER" id="PTHR35218:SF9">
    <property type="entry name" value="ENDONUCLEASE_EXONUCLEASE_PHOSPHATASE DOMAIN-CONTAINING PROTEIN"/>
    <property type="match status" value="1"/>
</dbReference>
<proteinExistence type="predicted"/>
<feature type="domain" description="DUF4283" evidence="3">
    <location>
        <begin position="61"/>
        <end position="141"/>
    </location>
</feature>
<feature type="domain" description="Endonuclease/exonuclease/phosphatase" evidence="2">
    <location>
        <begin position="650"/>
        <end position="870"/>
    </location>
</feature>
<comment type="caution">
    <text evidence="4">The sequence shown here is derived from an EMBL/GenBank/DDBJ whole genome shotgun (WGS) entry which is preliminary data.</text>
</comment>
<dbReference type="Proteomes" id="UP000634136">
    <property type="component" value="Unassembled WGS sequence"/>
</dbReference>
<dbReference type="Pfam" id="PF14111">
    <property type="entry name" value="DUF4283"/>
    <property type="match status" value="1"/>
</dbReference>
<dbReference type="OrthoDB" id="1749972at2759"/>
<dbReference type="GO" id="GO:0003964">
    <property type="term" value="F:RNA-directed DNA polymerase activity"/>
    <property type="evidence" value="ECO:0007669"/>
    <property type="project" value="UniProtKB-KW"/>
</dbReference>
<dbReference type="SUPFAM" id="SSF56219">
    <property type="entry name" value="DNase I-like"/>
    <property type="match status" value="1"/>
</dbReference>
<keyword evidence="5" id="KW-1185">Reference proteome</keyword>
<protein>
    <submittedName>
        <fullName evidence="4">Reverse transcriptase</fullName>
    </submittedName>
</protein>
<feature type="region of interest" description="Disordered" evidence="1">
    <location>
        <begin position="245"/>
        <end position="310"/>
    </location>
</feature>
<sequence length="1070" mass="120072">MENSRHISGELPAPQNPSQTHPHIQFGSFKSLQVDGKLPELRPEPSISVSSSENLRICSPWKDAIAIRVWGKTILSDILLKNLMRIWKLKAEPSISSIGSGFFLIFFRFVEDRWKALLHGPCVVDGHFVSITLWRPRFNPALHEKDISSPIWIKLECLPVEFYNRDILIKIGNSLGTFLGLDSDTYSLTKLKFARICILANLGKPLPQSILIDGYKQSVMAEGSTGFCLGCGKVNHPEISCPLLKPPPLASPSPKGHQPPPDLSWVTVRRKRNARARVETKFSVSDDISNSNQNAPKAGPSPSSPAGPLVSQVPETQYVEVGQQNKKAHCRDTANRPNLIADFSMSADERGNMPPNLKLDISSLRKSLFPESTNVPLIQTPAPTLSPSTPKDLNLYLNMPTNPKIHLHTSLSLEENSDPGENAEAPVDSQQETPKSPSPRRSVPGNYPQREICGESESPGNHPGLWELQRHVSSAPSTAAYRGGSIPILLPNVQQPDGKNDAQRIRCQNLEISEFMRALAQNGLLLVLPPSAILLRNFHKEINDILRARNFLTYLSLSFMRKSITLQGHLPNGAIVSSLNTLRDVDVSVEFLMKLETGSLDYLIQLRPQRHWEREDFIDSDDSDANSDDLSVGQNFGLRNGYMISLNILAWNVRGAASDEFRRVFADLNRQHKPNLVLLTETRVGGHRAQNIIRSLGFPKSFVVNPMGFAGGLWLLWDDLEVDLKVIGDSFQGIHTSVQVNGSPILIISFIYGSPIRERRKILWDNLRGVADIHDLPWLVCGDFNDVLHQDEKWGTCEASRSRIRDFQNCLDYCGLTDLGYTGPKFTWCNKRPNGSIVLERLDRFLGNAKWISLFPNSLVSHLPKVKSDHNPILLNSHYSPKTFGKRPFRCERIWINHPDFKELVRSAWTQEDSLNEALKSLKVAAIKWNKEVLGNIFSKKESIQKRLRGIGNAMSANPSPQLVILENNLSKEYCKYLAMEEELWASKARLDWLHLGDANTKYFHMSVIHRRRHNKIVALKDASGNWIDSCSSIKKLITDHFANLFKAIEVSDIPTNDLSPHPSGRSKKP</sequence>
<dbReference type="AlphaFoldDB" id="A0A834WWB1"/>
<dbReference type="InterPro" id="IPR005135">
    <property type="entry name" value="Endo/exonuclease/phosphatase"/>
</dbReference>
<reference evidence="4" key="1">
    <citation type="submission" date="2020-09" db="EMBL/GenBank/DDBJ databases">
        <title>Genome-Enabled Discovery of Anthraquinone Biosynthesis in Senna tora.</title>
        <authorList>
            <person name="Kang S.-H."/>
            <person name="Pandey R.P."/>
            <person name="Lee C.-M."/>
            <person name="Sim J.-S."/>
            <person name="Jeong J.-T."/>
            <person name="Choi B.-S."/>
            <person name="Jung M."/>
            <person name="Ginzburg D."/>
            <person name="Zhao K."/>
            <person name="Won S.Y."/>
            <person name="Oh T.-J."/>
            <person name="Yu Y."/>
            <person name="Kim N.-H."/>
            <person name="Lee O.R."/>
            <person name="Lee T.-H."/>
            <person name="Bashyal P."/>
            <person name="Kim T.-S."/>
            <person name="Lee W.-H."/>
            <person name="Kawkins C."/>
            <person name="Kim C.-K."/>
            <person name="Kim J.S."/>
            <person name="Ahn B.O."/>
            <person name="Rhee S.Y."/>
            <person name="Sohng J.K."/>
        </authorList>
    </citation>
    <scope>NUCLEOTIDE SEQUENCE</scope>
    <source>
        <tissue evidence="4">Leaf</tissue>
    </source>
</reference>
<accession>A0A834WWB1</accession>
<name>A0A834WWB1_9FABA</name>
<evidence type="ECO:0000259" key="2">
    <source>
        <dbReference type="Pfam" id="PF03372"/>
    </source>
</evidence>
<keyword evidence="4" id="KW-0808">Transferase</keyword>
<gene>
    <name evidence="4" type="ORF">G2W53_008819</name>
</gene>
<dbReference type="Gene3D" id="3.60.10.10">
    <property type="entry name" value="Endonuclease/exonuclease/phosphatase"/>
    <property type="match status" value="1"/>
</dbReference>
<keyword evidence="4" id="KW-0548">Nucleotidyltransferase</keyword>
<evidence type="ECO:0000313" key="5">
    <source>
        <dbReference type="Proteomes" id="UP000634136"/>
    </source>
</evidence>
<feature type="compositionally biased region" description="Low complexity" evidence="1">
    <location>
        <begin position="295"/>
        <end position="308"/>
    </location>
</feature>